<protein>
    <submittedName>
        <fullName evidence="2">Uncharacterized protein</fullName>
    </submittedName>
</protein>
<dbReference type="EMBL" id="JAAMPI010001157">
    <property type="protein sequence ID" value="KAF4626412.1"/>
    <property type="molecule type" value="Genomic_DNA"/>
</dbReference>
<accession>A0A8H4VY10</accession>
<evidence type="ECO:0000313" key="3">
    <source>
        <dbReference type="Proteomes" id="UP000566819"/>
    </source>
</evidence>
<feature type="compositionally biased region" description="Acidic residues" evidence="1">
    <location>
        <begin position="71"/>
        <end position="117"/>
    </location>
</feature>
<evidence type="ECO:0000313" key="2">
    <source>
        <dbReference type="EMBL" id="KAF4626412.1"/>
    </source>
</evidence>
<dbReference type="Gene3D" id="3.30.70.2850">
    <property type="match status" value="1"/>
</dbReference>
<comment type="caution">
    <text evidence="2">The sequence shown here is derived from an EMBL/GenBank/DDBJ whole genome shotgun (WGS) entry which is preliminary data.</text>
</comment>
<organism evidence="2 3">
    <name type="scientific">Cudoniella acicularis</name>
    <dbReference type="NCBI Taxonomy" id="354080"/>
    <lineage>
        <taxon>Eukaryota</taxon>
        <taxon>Fungi</taxon>
        <taxon>Dikarya</taxon>
        <taxon>Ascomycota</taxon>
        <taxon>Pezizomycotina</taxon>
        <taxon>Leotiomycetes</taxon>
        <taxon>Helotiales</taxon>
        <taxon>Tricladiaceae</taxon>
        <taxon>Cudoniella</taxon>
    </lineage>
</organism>
<dbReference type="AlphaFoldDB" id="A0A8H4VY10"/>
<keyword evidence="3" id="KW-1185">Reference proteome</keyword>
<dbReference type="Proteomes" id="UP000566819">
    <property type="component" value="Unassembled WGS sequence"/>
</dbReference>
<name>A0A8H4VY10_9HELO</name>
<evidence type="ECO:0000256" key="1">
    <source>
        <dbReference type="SAM" id="MobiDB-lite"/>
    </source>
</evidence>
<reference evidence="2 3" key="1">
    <citation type="submission" date="2020-03" db="EMBL/GenBank/DDBJ databases">
        <title>Draft Genome Sequence of Cudoniella acicularis.</title>
        <authorList>
            <person name="Buettner E."/>
            <person name="Kellner H."/>
        </authorList>
    </citation>
    <scope>NUCLEOTIDE SEQUENCE [LARGE SCALE GENOMIC DNA]</scope>
    <source>
        <strain evidence="2 3">DSM 108380</strain>
    </source>
</reference>
<feature type="region of interest" description="Disordered" evidence="1">
    <location>
        <begin position="64"/>
        <end position="117"/>
    </location>
</feature>
<gene>
    <name evidence="2" type="ORF">G7Y89_g11743</name>
</gene>
<sequence>MCIKYLILTRCHHKRVESHITRCQLYDFFGPDWCKNLPGGILKRYVNHEQAEERCSMCRSRKNWGKKVPSFDEDESARDEDSDEDEDGGGDDDDDEDEDAEGDSGGDGNGEGDGEND</sequence>
<proteinExistence type="predicted"/>